<evidence type="ECO:0000313" key="3">
    <source>
        <dbReference type="Proteomes" id="UP000310314"/>
    </source>
</evidence>
<dbReference type="Pfam" id="PF13803">
    <property type="entry name" value="DUF4184"/>
    <property type="match status" value="1"/>
</dbReference>
<reference evidence="2 3" key="1">
    <citation type="submission" date="2019-05" db="EMBL/GenBank/DDBJ databases">
        <authorList>
            <person name="Zhang J.-Y."/>
            <person name="Feg X."/>
            <person name="Du Z.-J."/>
        </authorList>
    </citation>
    <scope>NUCLEOTIDE SEQUENCE [LARGE SCALE GENOMIC DNA]</scope>
    <source>
        <strain evidence="2 3">RZ26</strain>
    </source>
</reference>
<evidence type="ECO:0000313" key="2">
    <source>
        <dbReference type="EMBL" id="TMM58698.1"/>
    </source>
</evidence>
<organism evidence="2 3">
    <name type="scientific">Maribacter algarum</name>
    <name type="common">ex Zhang et al. 2020</name>
    <dbReference type="NCBI Taxonomy" id="2578118"/>
    <lineage>
        <taxon>Bacteria</taxon>
        <taxon>Pseudomonadati</taxon>
        <taxon>Bacteroidota</taxon>
        <taxon>Flavobacteriia</taxon>
        <taxon>Flavobacteriales</taxon>
        <taxon>Flavobacteriaceae</taxon>
        <taxon>Maribacter</taxon>
    </lineage>
</organism>
<feature type="transmembrane region" description="Helical" evidence="1">
    <location>
        <begin position="215"/>
        <end position="235"/>
    </location>
</feature>
<gene>
    <name evidence="2" type="ORF">FEE95_04515</name>
</gene>
<dbReference type="Proteomes" id="UP000310314">
    <property type="component" value="Unassembled WGS sequence"/>
</dbReference>
<keyword evidence="3" id="KW-1185">Reference proteome</keyword>
<dbReference type="OrthoDB" id="8481923at2"/>
<feature type="transmembrane region" description="Helical" evidence="1">
    <location>
        <begin position="50"/>
        <end position="71"/>
    </location>
</feature>
<keyword evidence="1" id="KW-1133">Transmembrane helix</keyword>
<dbReference type="AlphaFoldDB" id="A0A5S3PUV4"/>
<dbReference type="InterPro" id="IPR025238">
    <property type="entry name" value="DUF4184"/>
</dbReference>
<comment type="caution">
    <text evidence="2">The sequence shown here is derived from an EMBL/GenBank/DDBJ whole genome shotgun (WGS) entry which is preliminary data.</text>
</comment>
<accession>A0A5S3PUV4</accession>
<feature type="transmembrane region" description="Helical" evidence="1">
    <location>
        <begin position="141"/>
        <end position="164"/>
    </location>
</feature>
<feature type="transmembrane region" description="Helical" evidence="1">
    <location>
        <begin position="184"/>
        <end position="203"/>
    </location>
</feature>
<sequence length="251" mass="29307">MPFTGSHPAIITPLLKSRILSVSGLIMGSMVPDFEFFIRLEAEVIHGHSILPMFWLNVPTAILTITLYHLIVRNQLILHLPPFFRSRFTPFLTFNWLVYLKLNYFKIIVSILIGNISHLVWDSFTHKNGFFVELLPLMKYTYFQIPLFHILQYAFSLFGAWAIIHFISKMKRFTVKTQTTKIEFSVYWLLVIVTTIALYFFRYDAADYSTFTNRIVFLCAGFLLGLLISSSLFILNKPENKVTKLTRNFLK</sequence>
<proteinExistence type="predicted"/>
<keyword evidence="1" id="KW-0812">Transmembrane</keyword>
<dbReference type="EMBL" id="VATY01000001">
    <property type="protein sequence ID" value="TMM58698.1"/>
    <property type="molecule type" value="Genomic_DNA"/>
</dbReference>
<evidence type="ECO:0000256" key="1">
    <source>
        <dbReference type="SAM" id="Phobius"/>
    </source>
</evidence>
<name>A0A5S3PUV4_9FLAO</name>
<keyword evidence="1" id="KW-0472">Membrane</keyword>
<protein>
    <submittedName>
        <fullName evidence="2">DUF4184 family protein</fullName>
    </submittedName>
</protein>
<dbReference type="RefSeq" id="WP_138656631.1">
    <property type="nucleotide sequence ID" value="NZ_VATY01000001.1"/>
</dbReference>